<gene>
    <name evidence="1" type="ORF">C8P66_109118</name>
</gene>
<sequence>MIGDDIEIQFLHSPNEEDARRKWTERSRRLPENDAQLYVEIRDRDGFEARHLRAFAALPFKNKVAFLKRGRFDVVACPWAVEIDCPGGFVPDGVSLWEQTKALPHFDPEAWIRPTQGCSSN</sequence>
<accession>A0A2W7ILM8</accession>
<dbReference type="InterPro" id="IPR037226">
    <property type="entry name" value="CAC2185-like_sf"/>
</dbReference>
<dbReference type="Pfam" id="PF08942">
    <property type="entry name" value="DUF1919"/>
    <property type="match status" value="1"/>
</dbReference>
<evidence type="ECO:0000313" key="1">
    <source>
        <dbReference type="EMBL" id="PZW46621.1"/>
    </source>
</evidence>
<dbReference type="SUPFAM" id="SSF142795">
    <property type="entry name" value="CAC2185-like"/>
    <property type="match status" value="1"/>
</dbReference>
<keyword evidence="2" id="KW-1185">Reference proteome</keyword>
<organism evidence="1 2">
    <name type="scientific">Humitalea rosea</name>
    <dbReference type="NCBI Taxonomy" id="990373"/>
    <lineage>
        <taxon>Bacteria</taxon>
        <taxon>Pseudomonadati</taxon>
        <taxon>Pseudomonadota</taxon>
        <taxon>Alphaproteobacteria</taxon>
        <taxon>Acetobacterales</taxon>
        <taxon>Roseomonadaceae</taxon>
        <taxon>Humitalea</taxon>
    </lineage>
</organism>
<protein>
    <submittedName>
        <fullName evidence="1">Uncharacterized protein DUF1919</fullName>
    </submittedName>
</protein>
<comment type="caution">
    <text evidence="1">The sequence shown here is derived from an EMBL/GenBank/DDBJ whole genome shotgun (WGS) entry which is preliminary data.</text>
</comment>
<evidence type="ECO:0000313" key="2">
    <source>
        <dbReference type="Proteomes" id="UP000249688"/>
    </source>
</evidence>
<proteinExistence type="predicted"/>
<dbReference type="AlphaFoldDB" id="A0A2W7ILM8"/>
<dbReference type="Proteomes" id="UP000249688">
    <property type="component" value="Unassembled WGS sequence"/>
</dbReference>
<name>A0A2W7ILM8_9PROT</name>
<dbReference type="EMBL" id="QKYU01000009">
    <property type="protein sequence ID" value="PZW46621.1"/>
    <property type="molecule type" value="Genomic_DNA"/>
</dbReference>
<reference evidence="1 2" key="1">
    <citation type="submission" date="2018-06" db="EMBL/GenBank/DDBJ databases">
        <title>Genomic Encyclopedia of Archaeal and Bacterial Type Strains, Phase II (KMG-II): from individual species to whole genera.</title>
        <authorList>
            <person name="Goeker M."/>
        </authorList>
    </citation>
    <scope>NUCLEOTIDE SEQUENCE [LARGE SCALE GENOMIC DNA]</scope>
    <source>
        <strain evidence="1 2">DSM 24525</strain>
    </source>
</reference>
<dbReference type="InterPro" id="IPR015037">
    <property type="entry name" value="DUF1919"/>
</dbReference>